<dbReference type="RefSeq" id="WP_234219171.1">
    <property type="nucleotide sequence ID" value="NZ_JAGQAF010000004.1"/>
</dbReference>
<evidence type="ECO:0000313" key="7">
    <source>
        <dbReference type="EMBL" id="MCE8537304.1"/>
    </source>
</evidence>
<evidence type="ECO:0000256" key="2">
    <source>
        <dbReference type="ARBA" id="ARBA00022598"/>
    </source>
</evidence>
<evidence type="ECO:0000259" key="6">
    <source>
        <dbReference type="Pfam" id="PF13193"/>
    </source>
</evidence>
<organism evidence="7 8">
    <name type="scientific">Ruegeria pomeroyi</name>
    <dbReference type="NCBI Taxonomy" id="89184"/>
    <lineage>
        <taxon>Bacteria</taxon>
        <taxon>Pseudomonadati</taxon>
        <taxon>Pseudomonadota</taxon>
        <taxon>Alphaproteobacteria</taxon>
        <taxon>Rhodobacterales</taxon>
        <taxon>Roseobacteraceae</taxon>
        <taxon>Ruegeria</taxon>
    </lineage>
</organism>
<feature type="domain" description="AMP-dependent synthetase/ligase" evidence="5">
    <location>
        <begin position="21"/>
        <end position="400"/>
    </location>
</feature>
<sequence>MLGSMMRKELLISDLIVHAGKYHADTEIVSRETTGELHTTNWGDVAVRSRKLASALGTLGLSQGDRVATLAWNNHRHLKIWFAVSGSGMVCHTLNPRLAPQQFIFICNDAGDKAMFFDKTFMPLITGTRDHLKTIEHFIFMGPRDAEVLAAIPDVIFYDELIEQGADDYDWPQISEDSPCSLCYTSGTTGNPKGVLYNNRSTMIHTFAISLPDGLSLSSEETILPVVPMFHANAWGIPYAAAMTGAKLVMPGPMLDGDSLLGLIDDQKVTLALGVPTIWMMLLAAAKKSGSRMETLRRNVIGGSAAAPSMIATFRNDYDCDTIHAWGMTETSPLGTANRPKGKHADLDADAMALLRLGQGRPPFGIDLRIVDDKGAPLPHDGKAEGALQVRGHWVVDTYFGKEAPATTGDGWFDTGDVSTIDADGFMVIRDRTKDIIKSGGEWISSVDLEGIAVAHPGVAMAAAIGAVHPKWDERPIVIAVKAEGADPSEEEILALYKGKVASWQVPDAVVFTDAIPLNATGKMLKNQLRDQFANTLIERGIQDA</sequence>
<dbReference type="CDD" id="cd12119">
    <property type="entry name" value="ttLC_FACS_AlkK_like"/>
    <property type="match status" value="1"/>
</dbReference>
<evidence type="ECO:0000256" key="4">
    <source>
        <dbReference type="ARBA" id="ARBA00023098"/>
    </source>
</evidence>
<keyword evidence="4" id="KW-0443">Lipid metabolism</keyword>
<comment type="similarity">
    <text evidence="1">Belongs to the ATP-dependent AMP-binding enzyme family.</text>
</comment>
<reference evidence="7" key="1">
    <citation type="journal article" date="2021" name="Environ. Microbiol.">
        <title>Cryptic niche differentiation of novel sediment ecotypes of Rugeria pomeroyi correlates with nitrate respiration.</title>
        <authorList>
            <person name="Lin X."/>
            <person name="McNichol J."/>
            <person name="Chu X."/>
            <person name="Qian Y."/>
            <person name="Luo H."/>
        </authorList>
    </citation>
    <scope>NUCLEOTIDE SEQUENCE</scope>
    <source>
        <strain evidence="7">SZCCDBB064</strain>
    </source>
</reference>
<keyword evidence="3" id="KW-0276">Fatty acid metabolism</keyword>
<proteinExistence type="inferred from homology"/>
<dbReference type="Pfam" id="PF13193">
    <property type="entry name" value="AMP-binding_C"/>
    <property type="match status" value="1"/>
</dbReference>
<dbReference type="PANTHER" id="PTHR43859">
    <property type="entry name" value="ACYL-ACTIVATING ENZYME"/>
    <property type="match status" value="1"/>
</dbReference>
<dbReference type="Proteomes" id="UP000813672">
    <property type="component" value="Unassembled WGS sequence"/>
</dbReference>
<feature type="domain" description="AMP-binding enzyme C-terminal" evidence="6">
    <location>
        <begin position="449"/>
        <end position="523"/>
    </location>
</feature>
<dbReference type="PROSITE" id="PS00455">
    <property type="entry name" value="AMP_BINDING"/>
    <property type="match status" value="1"/>
</dbReference>
<evidence type="ECO:0000259" key="5">
    <source>
        <dbReference type="Pfam" id="PF00501"/>
    </source>
</evidence>
<gene>
    <name evidence="7" type="ORF">KBY27_07520</name>
</gene>
<dbReference type="NCBIfam" id="NF004837">
    <property type="entry name" value="PRK06187.1"/>
    <property type="match status" value="1"/>
</dbReference>
<dbReference type="InterPro" id="IPR020845">
    <property type="entry name" value="AMP-binding_CS"/>
</dbReference>
<dbReference type="InterPro" id="IPR000873">
    <property type="entry name" value="AMP-dep_synth/lig_dom"/>
</dbReference>
<dbReference type="InterPro" id="IPR042099">
    <property type="entry name" value="ANL_N_sf"/>
</dbReference>
<dbReference type="Gene3D" id="3.40.50.12780">
    <property type="entry name" value="N-terminal domain of ligase-like"/>
    <property type="match status" value="1"/>
</dbReference>
<dbReference type="InterPro" id="IPR045851">
    <property type="entry name" value="AMP-bd_C_sf"/>
</dbReference>
<dbReference type="PANTHER" id="PTHR43859:SF4">
    <property type="entry name" value="BUTANOATE--COA LIGASE AAE1-RELATED"/>
    <property type="match status" value="1"/>
</dbReference>
<dbReference type="EMBL" id="JAGQAF010000004">
    <property type="protein sequence ID" value="MCE8537304.1"/>
    <property type="molecule type" value="Genomic_DNA"/>
</dbReference>
<dbReference type="SUPFAM" id="SSF56801">
    <property type="entry name" value="Acetyl-CoA synthetase-like"/>
    <property type="match status" value="1"/>
</dbReference>
<dbReference type="AlphaFoldDB" id="A0A9Q3WK64"/>
<dbReference type="Pfam" id="PF00501">
    <property type="entry name" value="AMP-binding"/>
    <property type="match status" value="1"/>
</dbReference>
<name>A0A9Q3WK64_9RHOB</name>
<protein>
    <submittedName>
        <fullName evidence="7">Long-chain-fatty-acid--CoA ligase</fullName>
        <ecNumber evidence="7">6.2.1.3</ecNumber>
    </submittedName>
</protein>
<evidence type="ECO:0000313" key="8">
    <source>
        <dbReference type="Proteomes" id="UP000813672"/>
    </source>
</evidence>
<comment type="caution">
    <text evidence="7">The sequence shown here is derived from an EMBL/GenBank/DDBJ whole genome shotgun (WGS) entry which is preliminary data.</text>
</comment>
<dbReference type="InterPro" id="IPR025110">
    <property type="entry name" value="AMP-bd_C"/>
</dbReference>
<accession>A0A9Q3WK64</accession>
<evidence type="ECO:0000256" key="1">
    <source>
        <dbReference type="ARBA" id="ARBA00006432"/>
    </source>
</evidence>
<keyword evidence="2 7" id="KW-0436">Ligase</keyword>
<dbReference type="EC" id="6.2.1.3" evidence="7"/>
<evidence type="ECO:0000256" key="3">
    <source>
        <dbReference type="ARBA" id="ARBA00022832"/>
    </source>
</evidence>
<dbReference type="Gene3D" id="3.30.300.30">
    <property type="match status" value="1"/>
</dbReference>
<dbReference type="GO" id="GO:0004467">
    <property type="term" value="F:long-chain fatty acid-CoA ligase activity"/>
    <property type="evidence" value="ECO:0007669"/>
    <property type="project" value="UniProtKB-EC"/>
</dbReference>